<proteinExistence type="predicted"/>
<dbReference type="PANTHER" id="PTHR12601:SF17">
    <property type="entry name" value="PROTEIN REDUCED CHLOROPLAST COVERAGE 1"/>
    <property type="match status" value="1"/>
</dbReference>
<evidence type="ECO:0008006" key="3">
    <source>
        <dbReference type="Google" id="ProtNLM"/>
    </source>
</evidence>
<dbReference type="InterPro" id="IPR027523">
    <property type="entry name" value="CLU_prot"/>
</dbReference>
<accession>A0A6V7QKG9</accession>
<dbReference type="PANTHER" id="PTHR12601">
    <property type="entry name" value="EUKARYOTIC TRANSLATION INITIATION FACTOR 3 SUBUNIT EIF-3"/>
    <property type="match status" value="1"/>
</dbReference>
<reference evidence="2" key="1">
    <citation type="submission" date="2020-07" db="EMBL/GenBank/DDBJ databases">
        <authorList>
            <person name="Lin J."/>
        </authorList>
    </citation>
    <scope>NUCLEOTIDE SEQUENCE</scope>
</reference>
<protein>
    <recommendedName>
        <fullName evidence="3">Clustered mitochondria protein N-terminal domain-containing protein</fullName>
    </recommendedName>
</protein>
<feature type="compositionally biased region" description="Basic and acidic residues" evidence="1">
    <location>
        <begin position="131"/>
        <end position="147"/>
    </location>
</feature>
<name>A0A6V7QKG9_ANACO</name>
<dbReference type="AlphaFoldDB" id="A0A6V7QKG9"/>
<feature type="region of interest" description="Disordered" evidence="1">
    <location>
        <begin position="111"/>
        <end position="161"/>
    </location>
</feature>
<gene>
    <name evidence="2" type="ORF">CB5_LOCUS26608</name>
</gene>
<dbReference type="EMBL" id="LR862136">
    <property type="protein sequence ID" value="CAD1843397.1"/>
    <property type="molecule type" value="Genomic_DNA"/>
</dbReference>
<evidence type="ECO:0000256" key="1">
    <source>
        <dbReference type="SAM" id="MobiDB-lite"/>
    </source>
</evidence>
<sequence>MAPRGGRGKAKGEKKREEKVLPLAIDITINLPDESHVVLKGISTDRIIDVRRLLGVNTVTCGITCYSLAHEVRGSRLKDTVDVAALKPCVLTLVEARRRARAAPPRHRLRHLLLRPPPPPPAASAAAAAAVKEKDTKKGGGGGDRKASPAPPATAAAAAPSDAEAEMSGACPRLGAFYEFFSLANLAPPIQFVRRVSQPRQEELPSDDHLFFFEAYEDLMKAFLERNKFGNLPYGFRANTWLVPPIAAQSPSTFPPLPTEDETWGATVVVGAGMARAI</sequence>
<organism evidence="2">
    <name type="scientific">Ananas comosus var. bracteatus</name>
    <name type="common">red pineapple</name>
    <dbReference type="NCBI Taxonomy" id="296719"/>
    <lineage>
        <taxon>Eukaryota</taxon>
        <taxon>Viridiplantae</taxon>
        <taxon>Streptophyta</taxon>
        <taxon>Embryophyta</taxon>
        <taxon>Tracheophyta</taxon>
        <taxon>Spermatophyta</taxon>
        <taxon>Magnoliopsida</taxon>
        <taxon>Liliopsida</taxon>
        <taxon>Poales</taxon>
        <taxon>Bromeliaceae</taxon>
        <taxon>Bromelioideae</taxon>
        <taxon>Ananas</taxon>
    </lineage>
</organism>
<evidence type="ECO:0000313" key="2">
    <source>
        <dbReference type="EMBL" id="CAD1843397.1"/>
    </source>
</evidence>
<dbReference type="GO" id="GO:0005737">
    <property type="term" value="C:cytoplasm"/>
    <property type="evidence" value="ECO:0007669"/>
    <property type="project" value="TreeGrafter"/>
</dbReference>